<protein>
    <submittedName>
        <fullName evidence="1">Uncharacterized protein</fullName>
    </submittedName>
</protein>
<dbReference type="EMBL" id="CR522870">
    <property type="protein sequence ID" value="CAG37191.1"/>
    <property type="molecule type" value="Genomic_DNA"/>
</dbReference>
<organism evidence="1 2">
    <name type="scientific">Desulfotalea psychrophila (strain LSv54 / DSM 12343)</name>
    <dbReference type="NCBI Taxonomy" id="177439"/>
    <lineage>
        <taxon>Bacteria</taxon>
        <taxon>Pseudomonadati</taxon>
        <taxon>Thermodesulfobacteriota</taxon>
        <taxon>Desulfobulbia</taxon>
        <taxon>Desulfobulbales</taxon>
        <taxon>Desulfocapsaceae</taxon>
        <taxon>Desulfotalea</taxon>
    </lineage>
</organism>
<dbReference type="KEGG" id="dps:DP2462"/>
<name>Q6AKD4_DESPS</name>
<evidence type="ECO:0000313" key="1">
    <source>
        <dbReference type="EMBL" id="CAG37191.1"/>
    </source>
</evidence>
<sequence length="48" mass="5512">MPVNFCLPIISIDTPGSNPVSQQINRQCDLRDTAAPYFWSLRYLSINR</sequence>
<dbReference type="Proteomes" id="UP000000602">
    <property type="component" value="Chromosome"/>
</dbReference>
<dbReference type="HOGENOM" id="CLU_3152098_0_0_7"/>
<gene>
    <name evidence="1" type="ordered locus">DP2462</name>
</gene>
<dbReference type="AlphaFoldDB" id="Q6AKD4"/>
<keyword evidence="2" id="KW-1185">Reference proteome</keyword>
<accession>Q6AKD4</accession>
<proteinExistence type="predicted"/>
<dbReference type="STRING" id="177439.DP2462"/>
<evidence type="ECO:0000313" key="2">
    <source>
        <dbReference type="Proteomes" id="UP000000602"/>
    </source>
</evidence>
<reference evidence="2" key="1">
    <citation type="journal article" date="2004" name="Environ. Microbiol.">
        <title>The genome of Desulfotalea psychrophila, a sulfate-reducing bacterium from permanently cold Arctic sediments.</title>
        <authorList>
            <person name="Rabus R."/>
            <person name="Ruepp A."/>
            <person name="Frickey T."/>
            <person name="Rattei T."/>
            <person name="Fartmann B."/>
            <person name="Stark M."/>
            <person name="Bauer M."/>
            <person name="Zibat A."/>
            <person name="Lombardot T."/>
            <person name="Becker I."/>
            <person name="Amann J."/>
            <person name="Gellner K."/>
            <person name="Teeling H."/>
            <person name="Leuschner W.D."/>
            <person name="Gloeckner F.-O."/>
            <person name="Lupas A.N."/>
            <person name="Amann R."/>
            <person name="Klenk H.-P."/>
        </authorList>
    </citation>
    <scope>NUCLEOTIDE SEQUENCE [LARGE SCALE GENOMIC DNA]</scope>
    <source>
        <strain evidence="2">DSM 12343 / LSv54</strain>
    </source>
</reference>